<dbReference type="Gene3D" id="1.10.10.10">
    <property type="entry name" value="Winged helix-like DNA-binding domain superfamily/Winged helix DNA-binding domain"/>
    <property type="match status" value="1"/>
</dbReference>
<evidence type="ECO:0000256" key="14">
    <source>
        <dbReference type="ARBA" id="ARBA00025923"/>
    </source>
</evidence>
<dbReference type="InterPro" id="IPR027417">
    <property type="entry name" value="P-loop_NTPase"/>
</dbReference>
<feature type="transmembrane region" description="Helical" evidence="17">
    <location>
        <begin position="112"/>
        <end position="130"/>
    </location>
</feature>
<evidence type="ECO:0000256" key="1">
    <source>
        <dbReference type="ARBA" id="ARBA00004651"/>
    </source>
</evidence>
<keyword evidence="5 17" id="KW-0812">Transmembrane</keyword>
<keyword evidence="7" id="KW-0159">Chromosome partition</keyword>
<comment type="function">
    <text evidence="13">Essential cell division protein that coordinates cell division and chromosome segregation. The N-terminus is involved in assembly of the cell-division machinery. The C-terminus functions as a DNA motor that moves dsDNA in an ATP-dependent manner towards the dif recombination site, which is located within the replication terminus region. Required for activation of the Xer recombinase, allowing activation of chromosome unlinking by recombination.</text>
</comment>
<dbReference type="Pfam" id="PF09397">
    <property type="entry name" value="FtsK_gamma"/>
    <property type="match status" value="1"/>
</dbReference>
<dbReference type="SUPFAM" id="SSF46785">
    <property type="entry name" value="Winged helix' DNA-binding domain"/>
    <property type="match status" value="1"/>
</dbReference>
<feature type="domain" description="FtsK" evidence="18">
    <location>
        <begin position="526"/>
        <end position="713"/>
    </location>
</feature>
<gene>
    <name evidence="19" type="ORF">HMPREF0634_0127</name>
</gene>
<keyword evidence="3" id="KW-1003">Cell membrane</keyword>
<keyword evidence="20" id="KW-1185">Reference proteome</keyword>
<dbReference type="PANTHER" id="PTHR22683:SF41">
    <property type="entry name" value="DNA TRANSLOCASE FTSK"/>
    <property type="match status" value="1"/>
</dbReference>
<dbReference type="Gene3D" id="3.30.980.40">
    <property type="match status" value="1"/>
</dbReference>
<dbReference type="eggNOG" id="COG1674">
    <property type="taxonomic scope" value="Bacteria"/>
</dbReference>
<feature type="compositionally biased region" description="Basic residues" evidence="16">
    <location>
        <begin position="20"/>
        <end position="32"/>
    </location>
</feature>
<feature type="transmembrane region" description="Helical" evidence="17">
    <location>
        <begin position="44"/>
        <end position="66"/>
    </location>
</feature>
<proteinExistence type="inferred from homology"/>
<keyword evidence="9 17" id="KW-1133">Transmembrane helix</keyword>
<dbReference type="GO" id="GO:0007059">
    <property type="term" value="P:chromosome segregation"/>
    <property type="evidence" value="ECO:0007669"/>
    <property type="project" value="UniProtKB-KW"/>
</dbReference>
<name>E0E482_9FIRM</name>
<evidence type="ECO:0000256" key="2">
    <source>
        <dbReference type="ARBA" id="ARBA00006474"/>
    </source>
</evidence>
<dbReference type="Gene3D" id="3.40.50.300">
    <property type="entry name" value="P-loop containing nucleotide triphosphate hydrolases"/>
    <property type="match status" value="1"/>
</dbReference>
<dbReference type="InterPro" id="IPR036390">
    <property type="entry name" value="WH_DNA-bd_sf"/>
</dbReference>
<evidence type="ECO:0000256" key="16">
    <source>
        <dbReference type="SAM" id="MobiDB-lite"/>
    </source>
</evidence>
<keyword evidence="12" id="KW-0131">Cell cycle</keyword>
<evidence type="ECO:0000256" key="6">
    <source>
        <dbReference type="ARBA" id="ARBA00022741"/>
    </source>
</evidence>
<evidence type="ECO:0000256" key="10">
    <source>
        <dbReference type="ARBA" id="ARBA00023125"/>
    </source>
</evidence>
<dbReference type="RefSeq" id="WP_007790316.1">
    <property type="nucleotide sequence ID" value="NZ_ADGQ01000062.1"/>
</dbReference>
<evidence type="ECO:0000256" key="3">
    <source>
        <dbReference type="ARBA" id="ARBA00022475"/>
    </source>
</evidence>
<dbReference type="STRING" id="596315.HMPREF0634_0127"/>
<evidence type="ECO:0000256" key="8">
    <source>
        <dbReference type="ARBA" id="ARBA00022840"/>
    </source>
</evidence>
<reference evidence="19 20" key="1">
    <citation type="submission" date="2010-08" db="EMBL/GenBank/DDBJ databases">
        <authorList>
            <person name="Harkins D.M."/>
            <person name="Madupu R."/>
            <person name="Durkin A.S."/>
            <person name="Torralba M."/>
            <person name="Methe B."/>
            <person name="Sutton G.G."/>
            <person name="Nelson K.E."/>
        </authorList>
    </citation>
    <scope>NUCLEOTIDE SEQUENCE [LARGE SCALE GENOMIC DNA]</scope>
    <source>
        <strain evidence="19 20">DSM 17678</strain>
    </source>
</reference>
<dbReference type="GO" id="GO:0005886">
    <property type="term" value="C:plasma membrane"/>
    <property type="evidence" value="ECO:0007669"/>
    <property type="project" value="UniProtKB-SubCell"/>
</dbReference>
<dbReference type="InterPro" id="IPR018541">
    <property type="entry name" value="Ftsk_gamma"/>
</dbReference>
<evidence type="ECO:0000313" key="20">
    <source>
        <dbReference type="Proteomes" id="UP000003244"/>
    </source>
</evidence>
<dbReference type="InterPro" id="IPR041027">
    <property type="entry name" value="FtsK_alpha"/>
</dbReference>
<organism evidence="19 20">
    <name type="scientific">Peptostreptococcus stomatis DSM 17678</name>
    <dbReference type="NCBI Taxonomy" id="596315"/>
    <lineage>
        <taxon>Bacteria</taxon>
        <taxon>Bacillati</taxon>
        <taxon>Bacillota</taxon>
        <taxon>Clostridia</taxon>
        <taxon>Peptostreptococcales</taxon>
        <taxon>Peptostreptococcaceae</taxon>
        <taxon>Peptostreptococcus</taxon>
    </lineage>
</organism>
<dbReference type="GO" id="GO:0051301">
    <property type="term" value="P:cell division"/>
    <property type="evidence" value="ECO:0007669"/>
    <property type="project" value="UniProtKB-KW"/>
</dbReference>
<evidence type="ECO:0000313" key="19">
    <source>
        <dbReference type="EMBL" id="EFM64311.1"/>
    </source>
</evidence>
<dbReference type="InterPro" id="IPR003593">
    <property type="entry name" value="AAA+_ATPase"/>
</dbReference>
<keyword evidence="8 15" id="KW-0067">ATP-binding</keyword>
<dbReference type="InterPro" id="IPR025199">
    <property type="entry name" value="FtsK_4TM"/>
</dbReference>
<accession>E0E482</accession>
<comment type="subunit">
    <text evidence="14">Homohexamer. Forms a ring that surrounds DNA.</text>
</comment>
<evidence type="ECO:0000256" key="9">
    <source>
        <dbReference type="ARBA" id="ARBA00022989"/>
    </source>
</evidence>
<feature type="binding site" evidence="15">
    <location>
        <begin position="544"/>
        <end position="551"/>
    </location>
    <ligand>
        <name>ATP</name>
        <dbReference type="ChEBI" id="CHEBI:30616"/>
    </ligand>
</feature>
<evidence type="ECO:0000256" key="17">
    <source>
        <dbReference type="SAM" id="Phobius"/>
    </source>
</evidence>
<dbReference type="AlphaFoldDB" id="E0E482"/>
<feature type="transmembrane region" description="Helical" evidence="17">
    <location>
        <begin position="170"/>
        <end position="192"/>
    </location>
</feature>
<sequence length="857" mass="94891">MPSKNSRQPGRRSGPPAKPVKNKKSRKQNKKGKTGLRINGEYQYLILVFLGLFFAYGLMSSSSALIPRIIQLLCKGMFGGLAMLIPLTMVVMGITGILEGNEKIDRLKKTKIFYIFVLFIVIYYGLINYARTPSESPFSLDMIQDIVKIGVSREGVGLIPSILTYLLSHLLGFVGAWLLTIFATILTILYFFEISVKDIIAYIKNPKDSSNIINKIRTKFGKKAKIDGVDDKTMLNKTGFFERIRDKFHKNEEVEDYEEEVDDDKTIKIVGFNKAEDDYLEILEGTQGLSDLEILQQMQKEEPIIDGLVTKEDEDLSNKRSNKLLQLDDEEDTLGLGQESDLMISGSSLPKRKMTGLTEDVKMGHIPTSKTYVEEDDKLIPENEHEKYKNYKMPPISLLNKLAGGGDKKSKHKVLENARRLEKTLRDFGVDANINQVTVGPTITRYEIQPNPGVKVSKIVNLTDDIALSLAAKSIRMEAPIPGKSAIGIEVPNDESQMVSVREIIDSDEFKNFKSPLVMGLGKDVAGRIIVGDIGKMPHLLIAGSTGSGKSVCVNTLITSIMYKAKPDEVKLMLIDPKVVELANYNGIPHLLVPVVTDAKKAANALGWAVSEMNRRYKLFAENQVKDISSYNEKSDDPLPKIVIIIDELADLMMVSANDVEDHICRLAQMARAAGMHLIVATQRPSVDVITGVIKANIPSRIAFAVSSQTDSRTILDMGGAEKLLGKGDMLFYPLGAAKPVRLQGAFISEAESENIIDYVKKEAGEISYAGDIEESISSVNTERSGDEDELLYDAITFVVANGQASSSMLQRKYKIGFNRAARLIDNMEERGIVGPSEGSKPRKVLISQEELSAFED</sequence>
<evidence type="ECO:0000256" key="7">
    <source>
        <dbReference type="ARBA" id="ARBA00022829"/>
    </source>
</evidence>
<dbReference type="InterPro" id="IPR050206">
    <property type="entry name" value="FtsK/SpoIIIE/SftA"/>
</dbReference>
<protein>
    <submittedName>
        <fullName evidence="19">FtsK/SpoIIIE family protein</fullName>
    </submittedName>
</protein>
<dbReference type="PROSITE" id="PS50901">
    <property type="entry name" value="FTSK"/>
    <property type="match status" value="1"/>
</dbReference>
<dbReference type="Proteomes" id="UP000003244">
    <property type="component" value="Unassembled WGS sequence"/>
</dbReference>
<dbReference type="EMBL" id="ADGQ01000062">
    <property type="protein sequence ID" value="EFM64311.1"/>
    <property type="molecule type" value="Genomic_DNA"/>
</dbReference>
<evidence type="ECO:0000256" key="4">
    <source>
        <dbReference type="ARBA" id="ARBA00022618"/>
    </source>
</evidence>
<evidence type="ECO:0000256" key="11">
    <source>
        <dbReference type="ARBA" id="ARBA00023136"/>
    </source>
</evidence>
<keyword evidence="4" id="KW-0132">Cell division</keyword>
<keyword evidence="11 17" id="KW-0472">Membrane</keyword>
<dbReference type="InterPro" id="IPR036388">
    <property type="entry name" value="WH-like_DNA-bd_sf"/>
</dbReference>
<comment type="subcellular location">
    <subcellularLocation>
        <location evidence="1">Cell membrane</location>
        <topology evidence="1">Multi-pass membrane protein</topology>
    </subcellularLocation>
</comment>
<dbReference type="Pfam" id="PF01580">
    <property type="entry name" value="FtsK_SpoIIIE"/>
    <property type="match status" value="1"/>
</dbReference>
<dbReference type="GeneID" id="84801084"/>
<comment type="similarity">
    <text evidence="2">Belongs to the FtsK/SpoIIIE/SftA family.</text>
</comment>
<keyword evidence="10" id="KW-0238">DNA-binding</keyword>
<evidence type="ECO:0000256" key="15">
    <source>
        <dbReference type="PROSITE-ProRule" id="PRU00289"/>
    </source>
</evidence>
<dbReference type="Pfam" id="PF17854">
    <property type="entry name" value="FtsK_alpha"/>
    <property type="match status" value="1"/>
</dbReference>
<evidence type="ECO:0000256" key="5">
    <source>
        <dbReference type="ARBA" id="ARBA00022692"/>
    </source>
</evidence>
<evidence type="ECO:0000256" key="13">
    <source>
        <dbReference type="ARBA" id="ARBA00024986"/>
    </source>
</evidence>
<dbReference type="GO" id="GO:0005524">
    <property type="term" value="F:ATP binding"/>
    <property type="evidence" value="ECO:0007669"/>
    <property type="project" value="UniProtKB-UniRule"/>
</dbReference>
<dbReference type="GO" id="GO:0003677">
    <property type="term" value="F:DNA binding"/>
    <property type="evidence" value="ECO:0007669"/>
    <property type="project" value="UniProtKB-KW"/>
</dbReference>
<dbReference type="SMART" id="SM00843">
    <property type="entry name" value="Ftsk_gamma"/>
    <property type="match status" value="1"/>
</dbReference>
<evidence type="ECO:0000259" key="18">
    <source>
        <dbReference type="PROSITE" id="PS50901"/>
    </source>
</evidence>
<dbReference type="CDD" id="cd01127">
    <property type="entry name" value="TrwB_TraG_TraD_VirD4"/>
    <property type="match status" value="1"/>
</dbReference>
<dbReference type="OrthoDB" id="9807790at2"/>
<dbReference type="SUPFAM" id="SSF52540">
    <property type="entry name" value="P-loop containing nucleoside triphosphate hydrolases"/>
    <property type="match status" value="1"/>
</dbReference>
<feature type="transmembrane region" description="Helical" evidence="17">
    <location>
        <begin position="78"/>
        <end position="100"/>
    </location>
</feature>
<dbReference type="InterPro" id="IPR002543">
    <property type="entry name" value="FtsK_dom"/>
</dbReference>
<comment type="caution">
    <text evidence="19">The sequence shown here is derived from an EMBL/GenBank/DDBJ whole genome shotgun (WGS) entry which is preliminary data.</text>
</comment>
<evidence type="ECO:0000256" key="12">
    <source>
        <dbReference type="ARBA" id="ARBA00023306"/>
    </source>
</evidence>
<feature type="region of interest" description="Disordered" evidence="16">
    <location>
        <begin position="1"/>
        <end position="32"/>
    </location>
</feature>
<dbReference type="PANTHER" id="PTHR22683">
    <property type="entry name" value="SPORULATION PROTEIN RELATED"/>
    <property type="match status" value="1"/>
</dbReference>
<dbReference type="Pfam" id="PF13491">
    <property type="entry name" value="FtsK_4TM"/>
    <property type="match status" value="1"/>
</dbReference>
<keyword evidence="6 15" id="KW-0547">Nucleotide-binding</keyword>
<dbReference type="SMART" id="SM00382">
    <property type="entry name" value="AAA"/>
    <property type="match status" value="1"/>
</dbReference>